<keyword evidence="3" id="KW-0804">Transcription</keyword>
<evidence type="ECO:0000259" key="5">
    <source>
        <dbReference type="PROSITE" id="PS50977"/>
    </source>
</evidence>
<dbReference type="SUPFAM" id="SSF48498">
    <property type="entry name" value="Tetracyclin repressor-like, C-terminal domain"/>
    <property type="match status" value="1"/>
</dbReference>
<name>A0A2G9C5W3_9BURK</name>
<dbReference type="OrthoDB" id="9798857at2"/>
<feature type="DNA-binding region" description="H-T-H motif" evidence="4">
    <location>
        <begin position="32"/>
        <end position="51"/>
    </location>
</feature>
<accession>A0A2G9C5W3</accession>
<dbReference type="Gene3D" id="1.10.357.10">
    <property type="entry name" value="Tetracycline Repressor, domain 2"/>
    <property type="match status" value="1"/>
</dbReference>
<proteinExistence type="predicted"/>
<evidence type="ECO:0000256" key="4">
    <source>
        <dbReference type="PROSITE-ProRule" id="PRU00335"/>
    </source>
</evidence>
<dbReference type="PROSITE" id="PS50977">
    <property type="entry name" value="HTH_TETR_2"/>
    <property type="match status" value="1"/>
</dbReference>
<sequence length="196" mass="20303">MKVTKEQSAANRQALVDAASKLYRERGIAGVGLAEISREAGFTHGGFYGRFASKEELAAEACDLAFEASLSRLAAQLDKHGGDLGPFLKRYFSAAHRDAPGGGCPMAALGVDAAREGGLLRESMSTGIGAYLHELATHRPDGTVVETPTADDEARAIGLLATMVGGMILARACAGAAPALSERILRTSLEASSKAA</sequence>
<dbReference type="PANTHER" id="PTHR47506">
    <property type="entry name" value="TRANSCRIPTIONAL REGULATORY PROTEIN"/>
    <property type="match status" value="1"/>
</dbReference>
<dbReference type="Proteomes" id="UP000231501">
    <property type="component" value="Unassembled WGS sequence"/>
</dbReference>
<evidence type="ECO:0000313" key="6">
    <source>
        <dbReference type="EMBL" id="PIM51732.1"/>
    </source>
</evidence>
<protein>
    <submittedName>
        <fullName evidence="6">TetR family transcriptional regulator</fullName>
    </submittedName>
</protein>
<organism evidence="6 7">
    <name type="scientific">Roseateles chitinivorans</name>
    <dbReference type="NCBI Taxonomy" id="2917965"/>
    <lineage>
        <taxon>Bacteria</taxon>
        <taxon>Pseudomonadati</taxon>
        <taxon>Pseudomonadota</taxon>
        <taxon>Betaproteobacteria</taxon>
        <taxon>Burkholderiales</taxon>
        <taxon>Sphaerotilaceae</taxon>
        <taxon>Roseateles</taxon>
    </lineage>
</organism>
<feature type="domain" description="HTH tetR-type" evidence="5">
    <location>
        <begin position="9"/>
        <end position="69"/>
    </location>
</feature>
<dbReference type="PANTHER" id="PTHR47506:SF7">
    <property type="entry name" value="TRANSCRIPTIONAL REGULATORY PROTEIN"/>
    <property type="match status" value="1"/>
</dbReference>
<dbReference type="AlphaFoldDB" id="A0A2G9C5W3"/>
<reference evidence="6 7" key="1">
    <citation type="submission" date="2017-11" db="EMBL/GenBank/DDBJ databases">
        <title>Draft genome sequence of Mitsuaria sp. HWN-4.</title>
        <authorList>
            <person name="Gundlapally S.R."/>
        </authorList>
    </citation>
    <scope>NUCLEOTIDE SEQUENCE [LARGE SCALE GENOMIC DNA]</scope>
    <source>
        <strain evidence="6 7">HWN-4</strain>
    </source>
</reference>
<comment type="caution">
    <text evidence="6">The sequence shown here is derived from an EMBL/GenBank/DDBJ whole genome shotgun (WGS) entry which is preliminary data.</text>
</comment>
<evidence type="ECO:0000313" key="7">
    <source>
        <dbReference type="Proteomes" id="UP000231501"/>
    </source>
</evidence>
<dbReference type="Gene3D" id="1.10.10.60">
    <property type="entry name" value="Homeodomain-like"/>
    <property type="match status" value="1"/>
</dbReference>
<dbReference type="SUPFAM" id="SSF46689">
    <property type="entry name" value="Homeodomain-like"/>
    <property type="match status" value="1"/>
</dbReference>
<gene>
    <name evidence="6" type="ORF">CS062_18430</name>
</gene>
<keyword evidence="2 4" id="KW-0238">DNA-binding</keyword>
<evidence type="ECO:0000256" key="2">
    <source>
        <dbReference type="ARBA" id="ARBA00023125"/>
    </source>
</evidence>
<dbReference type="InterPro" id="IPR036271">
    <property type="entry name" value="Tet_transcr_reg_TetR-rel_C_sf"/>
</dbReference>
<evidence type="ECO:0000256" key="1">
    <source>
        <dbReference type="ARBA" id="ARBA00023015"/>
    </source>
</evidence>
<keyword evidence="7" id="KW-1185">Reference proteome</keyword>
<evidence type="ECO:0000256" key="3">
    <source>
        <dbReference type="ARBA" id="ARBA00023163"/>
    </source>
</evidence>
<dbReference type="PRINTS" id="PR00455">
    <property type="entry name" value="HTHTETR"/>
</dbReference>
<dbReference type="EMBL" id="PEOG01000055">
    <property type="protein sequence ID" value="PIM51732.1"/>
    <property type="molecule type" value="Genomic_DNA"/>
</dbReference>
<dbReference type="InterPro" id="IPR009057">
    <property type="entry name" value="Homeodomain-like_sf"/>
</dbReference>
<dbReference type="RefSeq" id="WP_099863041.1">
    <property type="nucleotide sequence ID" value="NZ_PEOG01000055.1"/>
</dbReference>
<dbReference type="GO" id="GO:0003677">
    <property type="term" value="F:DNA binding"/>
    <property type="evidence" value="ECO:0007669"/>
    <property type="project" value="UniProtKB-UniRule"/>
</dbReference>
<dbReference type="InterPro" id="IPR001647">
    <property type="entry name" value="HTH_TetR"/>
</dbReference>
<keyword evidence="1" id="KW-0805">Transcription regulation</keyword>
<dbReference type="Pfam" id="PF00440">
    <property type="entry name" value="TetR_N"/>
    <property type="match status" value="1"/>
</dbReference>